<dbReference type="EMBL" id="KI392614">
    <property type="protein sequence ID" value="ERN12321.1"/>
    <property type="molecule type" value="Genomic_DNA"/>
</dbReference>
<protein>
    <submittedName>
        <fullName evidence="2">Uncharacterized protein</fullName>
    </submittedName>
</protein>
<feature type="compositionally biased region" description="Basic and acidic residues" evidence="1">
    <location>
        <begin position="1"/>
        <end position="14"/>
    </location>
</feature>
<proteinExistence type="predicted"/>
<evidence type="ECO:0000256" key="1">
    <source>
        <dbReference type="SAM" id="MobiDB-lite"/>
    </source>
</evidence>
<feature type="region of interest" description="Disordered" evidence="1">
    <location>
        <begin position="1"/>
        <end position="21"/>
    </location>
</feature>
<evidence type="ECO:0000313" key="2">
    <source>
        <dbReference type="EMBL" id="ERN12321.1"/>
    </source>
</evidence>
<name>W1PWX7_AMBTC</name>
<keyword evidence="3" id="KW-1185">Reference proteome</keyword>
<sequence length="127" mass="13356">MDLLTLKEGKEKSTGLENKGKRKFIRHGVRAQEHETKQDNGLVLGVGAWRGSMGAYESVEGERVRVFGWGEVEEEARSIGGVEGRAGADGAVQEGGTGEGVGAEHQGVDLLVVGERQGGAAVEKGEP</sequence>
<dbReference type="AlphaFoldDB" id="W1PWX7"/>
<organism evidence="2 3">
    <name type="scientific">Amborella trichopoda</name>
    <dbReference type="NCBI Taxonomy" id="13333"/>
    <lineage>
        <taxon>Eukaryota</taxon>
        <taxon>Viridiplantae</taxon>
        <taxon>Streptophyta</taxon>
        <taxon>Embryophyta</taxon>
        <taxon>Tracheophyta</taxon>
        <taxon>Spermatophyta</taxon>
        <taxon>Magnoliopsida</taxon>
        <taxon>Amborellales</taxon>
        <taxon>Amborellaceae</taxon>
        <taxon>Amborella</taxon>
    </lineage>
</organism>
<gene>
    <name evidence="2" type="ORF">AMTR_s00025p00057790</name>
</gene>
<feature type="region of interest" description="Disordered" evidence="1">
    <location>
        <begin position="80"/>
        <end position="104"/>
    </location>
</feature>
<evidence type="ECO:0000313" key="3">
    <source>
        <dbReference type="Proteomes" id="UP000017836"/>
    </source>
</evidence>
<dbReference type="Proteomes" id="UP000017836">
    <property type="component" value="Unassembled WGS sequence"/>
</dbReference>
<dbReference type="Gramene" id="ERN12321">
    <property type="protein sequence ID" value="ERN12321"/>
    <property type="gene ID" value="AMTR_s00025p00057790"/>
</dbReference>
<dbReference type="HOGENOM" id="CLU_1973487_0_0_1"/>
<reference evidence="3" key="1">
    <citation type="journal article" date="2013" name="Science">
        <title>The Amborella genome and the evolution of flowering plants.</title>
        <authorList>
            <consortium name="Amborella Genome Project"/>
        </authorList>
    </citation>
    <scope>NUCLEOTIDE SEQUENCE [LARGE SCALE GENOMIC DNA]</scope>
</reference>
<accession>W1PWX7</accession>